<feature type="compositionally biased region" description="Low complexity" evidence="1">
    <location>
        <begin position="45"/>
        <end position="56"/>
    </location>
</feature>
<dbReference type="InterPro" id="IPR050904">
    <property type="entry name" value="Adhesion/Biosynth-related"/>
</dbReference>
<dbReference type="Gene3D" id="2.30.180.10">
    <property type="entry name" value="FAS1 domain"/>
    <property type="match status" value="1"/>
</dbReference>
<feature type="compositionally biased region" description="Low complexity" evidence="1">
    <location>
        <begin position="84"/>
        <end position="96"/>
    </location>
</feature>
<evidence type="ECO:0000256" key="2">
    <source>
        <dbReference type="SAM" id="SignalP"/>
    </source>
</evidence>
<accession>A0ABV0KCH8</accession>
<gene>
    <name evidence="4" type="ORF">NDI38_00700</name>
</gene>
<dbReference type="InterPro" id="IPR000782">
    <property type="entry name" value="FAS1_domain"/>
</dbReference>
<keyword evidence="5" id="KW-1185">Reference proteome</keyword>
<feature type="compositionally biased region" description="Polar residues" evidence="1">
    <location>
        <begin position="60"/>
        <end position="83"/>
    </location>
</feature>
<feature type="domain" description="FAS1" evidence="3">
    <location>
        <begin position="100"/>
        <end position="235"/>
    </location>
</feature>
<feature type="signal peptide" evidence="2">
    <location>
        <begin position="1"/>
        <end position="27"/>
    </location>
</feature>
<reference evidence="4 5" key="1">
    <citation type="submission" date="2022-04" db="EMBL/GenBank/DDBJ databases">
        <title>Positive selection, recombination, and allopatry shape intraspecific diversity of widespread and dominant cyanobacteria.</title>
        <authorList>
            <person name="Wei J."/>
            <person name="Shu W."/>
            <person name="Hu C."/>
        </authorList>
    </citation>
    <scope>NUCLEOTIDE SEQUENCE [LARGE SCALE GENOMIC DNA]</scope>
    <source>
        <strain evidence="4 5">AS-A4</strain>
    </source>
</reference>
<dbReference type="PANTHER" id="PTHR10900:SF77">
    <property type="entry name" value="FI19380P1"/>
    <property type="match status" value="1"/>
</dbReference>
<comment type="caution">
    <text evidence="4">The sequence shown here is derived from an EMBL/GenBank/DDBJ whole genome shotgun (WGS) entry which is preliminary data.</text>
</comment>
<dbReference type="Proteomes" id="UP001476950">
    <property type="component" value="Unassembled WGS sequence"/>
</dbReference>
<dbReference type="SMART" id="SM00554">
    <property type="entry name" value="FAS1"/>
    <property type="match status" value="1"/>
</dbReference>
<evidence type="ECO:0000313" key="4">
    <source>
        <dbReference type="EMBL" id="MEP1056936.1"/>
    </source>
</evidence>
<dbReference type="RefSeq" id="WP_190453396.1">
    <property type="nucleotide sequence ID" value="NZ_JAMPLM010000001.1"/>
</dbReference>
<dbReference type="Pfam" id="PF02469">
    <property type="entry name" value="Fasciclin"/>
    <property type="match status" value="1"/>
</dbReference>
<dbReference type="PANTHER" id="PTHR10900">
    <property type="entry name" value="PERIOSTIN-RELATED"/>
    <property type="match status" value="1"/>
</dbReference>
<evidence type="ECO:0000259" key="3">
    <source>
        <dbReference type="PROSITE" id="PS50213"/>
    </source>
</evidence>
<feature type="chain" id="PRO_5047221883" evidence="2">
    <location>
        <begin position="28"/>
        <end position="258"/>
    </location>
</feature>
<sequence>MNYSLKLLVGFLAAAGVTTGINLVANAQQTPDTMTAPAGAGQVDSPIQPSPAQAAPGDQAPTQQAPMEQVPTQSAPVQPSSTPLQSPNQSSVSVPESSASLSIDTIVEKSDSFNILNSLLRVADRNGELSRQLAGGGTYTVFAPTDRAFAALPEGTIKRLVQPENLATLIKILSYHVVPGKVDSSKIESGETKSVQGSPLNIQANAGSVTINDAQVIQADIEARNGVIHAVNKVILPPDVQVSMEVAPQASGSVNPVN</sequence>
<dbReference type="InterPro" id="IPR036378">
    <property type="entry name" value="FAS1_dom_sf"/>
</dbReference>
<evidence type="ECO:0000256" key="1">
    <source>
        <dbReference type="SAM" id="MobiDB-lite"/>
    </source>
</evidence>
<evidence type="ECO:0000313" key="5">
    <source>
        <dbReference type="Proteomes" id="UP001476950"/>
    </source>
</evidence>
<name>A0ABV0KCH8_9CYAN</name>
<dbReference type="SUPFAM" id="SSF82153">
    <property type="entry name" value="FAS1 domain"/>
    <property type="match status" value="1"/>
</dbReference>
<proteinExistence type="predicted"/>
<feature type="region of interest" description="Disordered" evidence="1">
    <location>
        <begin position="33"/>
        <end position="96"/>
    </location>
</feature>
<dbReference type="PROSITE" id="PS50213">
    <property type="entry name" value="FAS1"/>
    <property type="match status" value="1"/>
</dbReference>
<organism evidence="4 5">
    <name type="scientific">Stenomitos frigidus AS-A4</name>
    <dbReference type="NCBI Taxonomy" id="2933935"/>
    <lineage>
        <taxon>Bacteria</taxon>
        <taxon>Bacillati</taxon>
        <taxon>Cyanobacteriota</taxon>
        <taxon>Cyanophyceae</taxon>
        <taxon>Leptolyngbyales</taxon>
        <taxon>Leptolyngbyaceae</taxon>
        <taxon>Stenomitos</taxon>
    </lineage>
</organism>
<dbReference type="EMBL" id="JAMPLM010000001">
    <property type="protein sequence ID" value="MEP1056936.1"/>
    <property type="molecule type" value="Genomic_DNA"/>
</dbReference>
<keyword evidence="2" id="KW-0732">Signal</keyword>
<protein>
    <submittedName>
        <fullName evidence="4">Fasciclin domain-containing protein</fullName>
    </submittedName>
</protein>